<dbReference type="AlphaFoldDB" id="K8Y3E3"/>
<organism evidence="1 2">
    <name type="scientific">Leptospira santarosai serovar Shermani str. LT 821</name>
    <dbReference type="NCBI Taxonomy" id="758847"/>
    <lineage>
        <taxon>Bacteria</taxon>
        <taxon>Pseudomonadati</taxon>
        <taxon>Spirochaetota</taxon>
        <taxon>Spirochaetia</taxon>
        <taxon>Leptospirales</taxon>
        <taxon>Leptospiraceae</taxon>
        <taxon>Leptospira</taxon>
    </lineage>
</organism>
<reference evidence="1 2" key="1">
    <citation type="journal article" date="2012" name="Gene">
        <title>Sequence of Leptospira santarosai serovar Shermani genome and prediction of virulence-associated genes.</title>
        <authorList>
            <person name="Chou L.F."/>
            <person name="Chen Y.T."/>
            <person name="Lu C.W."/>
            <person name="Ko Y.C."/>
            <person name="Tang C.Y."/>
            <person name="Pan M.J."/>
            <person name="Tian Y.C."/>
            <person name="Chiu C.H."/>
            <person name="Hung C.C."/>
            <person name="Yang C.W."/>
        </authorList>
    </citation>
    <scope>NUCLEOTIDE SEQUENCE [LARGE SCALE GENOMIC DNA]</scope>
    <source>
        <strain evidence="1">LT 821</strain>
    </source>
</reference>
<dbReference type="PATRIC" id="fig|758847.3.peg.1382"/>
<evidence type="ECO:0000313" key="2">
    <source>
        <dbReference type="Proteomes" id="UP000035800"/>
    </source>
</evidence>
<dbReference type="STRING" id="758847.LSS_06584"/>
<sequence length="157" mass="18110">MRPRTFLLRQNGVASWLETLKEIGFYQSDSLTEIVGVPTDSVSLAIYGFCTHCIVVNSRGVLGFQVLKRALSSLRSVRFLVSIFHYDKIKREPRKPIYNFDSNYTPNQNCFLFLSNNGVSTMPYVHLQVAGPLTRKQKEERWIFIVGIFPIKEKLDF</sequence>
<name>K8Y3E3_9LEPT</name>
<dbReference type="GeneID" id="69784672"/>
<reference evidence="1 2" key="2">
    <citation type="journal article" date="2014" name="Emerg. Microbes Infect.">
        <title>Potential impact on kidney infection: a whole-genome analysis of Leptospira santarosai serovar Shermani.</title>
        <authorList>
            <person name="Chou L.F."/>
            <person name="Chen T.W."/>
            <person name="Ko Y.C."/>
            <person name="Pan M.J."/>
            <person name="Tian Y.C."/>
            <person name="Chiu C.H."/>
            <person name="Tang P."/>
            <person name="Hung C.C."/>
            <person name="Yang C.W."/>
        </authorList>
    </citation>
    <scope>NUCLEOTIDE SEQUENCE</scope>
    <source>
        <strain evidence="1 2">LT 821</strain>
    </source>
</reference>
<proteinExistence type="predicted"/>
<accession>K8Y3E3</accession>
<protein>
    <submittedName>
        <fullName evidence="1">Uncharacterized protein</fullName>
    </submittedName>
</protein>
<dbReference type="RefSeq" id="WP_004459403.1">
    <property type="nucleotide sequence ID" value="NZ_CP006694.1"/>
</dbReference>
<dbReference type="KEGG" id="lst:LSS_06584"/>
<dbReference type="Proteomes" id="UP000035800">
    <property type="component" value="Chromosome I"/>
</dbReference>
<gene>
    <name evidence="1" type="ORF">LSS_06584</name>
</gene>
<dbReference type="EMBL" id="CP006694">
    <property type="protein sequence ID" value="EKT87501.1"/>
    <property type="molecule type" value="Genomic_DNA"/>
</dbReference>
<evidence type="ECO:0000313" key="1">
    <source>
        <dbReference type="EMBL" id="EKT87501.1"/>
    </source>
</evidence>